<keyword evidence="2" id="KW-1185">Reference proteome</keyword>
<name>A0ABY6LKT1_9ARAC</name>
<organism evidence="1 2">
    <name type="scientific">Cordylochernes scorpioides</name>
    <dbReference type="NCBI Taxonomy" id="51811"/>
    <lineage>
        <taxon>Eukaryota</taxon>
        <taxon>Metazoa</taxon>
        <taxon>Ecdysozoa</taxon>
        <taxon>Arthropoda</taxon>
        <taxon>Chelicerata</taxon>
        <taxon>Arachnida</taxon>
        <taxon>Pseudoscorpiones</taxon>
        <taxon>Cheliferoidea</taxon>
        <taxon>Chernetidae</taxon>
        <taxon>Cordylochernes</taxon>
    </lineage>
</organism>
<evidence type="ECO:0000313" key="1">
    <source>
        <dbReference type="EMBL" id="UYV81007.1"/>
    </source>
</evidence>
<protein>
    <submittedName>
        <fullName evidence="1">Uncharacterized protein</fullName>
    </submittedName>
</protein>
<accession>A0ABY6LKT1</accession>
<gene>
    <name evidence="1" type="ORF">LAZ67_19002510</name>
</gene>
<dbReference type="Proteomes" id="UP001235939">
    <property type="component" value="Chromosome 19"/>
</dbReference>
<evidence type="ECO:0000313" key="2">
    <source>
        <dbReference type="Proteomes" id="UP001235939"/>
    </source>
</evidence>
<sequence length="100" mass="11644">MGIYCVQEIEECRQQRDFYKTYSDDLKAKLDANNVSGQTNVVVPVHNWWVQALLQQMGELLKAKDSEFLKSRHIMRENGLENMTLGKVEGRPTMRWLEGV</sequence>
<reference evidence="1 2" key="1">
    <citation type="submission" date="2022-01" db="EMBL/GenBank/DDBJ databases">
        <title>A chromosomal length assembly of Cordylochernes scorpioides.</title>
        <authorList>
            <person name="Zeh D."/>
            <person name="Zeh J."/>
        </authorList>
    </citation>
    <scope>NUCLEOTIDE SEQUENCE [LARGE SCALE GENOMIC DNA]</scope>
    <source>
        <strain evidence="1">IN4F17</strain>
        <tissue evidence="1">Whole Body</tissue>
    </source>
</reference>
<proteinExistence type="predicted"/>
<dbReference type="EMBL" id="CP092881">
    <property type="protein sequence ID" value="UYV81007.1"/>
    <property type="molecule type" value="Genomic_DNA"/>
</dbReference>